<dbReference type="OrthoDB" id="9813321at2"/>
<evidence type="ECO:0000313" key="2">
    <source>
        <dbReference type="EMBL" id="PPD58181.1"/>
    </source>
</evidence>
<dbReference type="Pfam" id="PF09723">
    <property type="entry name" value="Zn_ribbon_8"/>
    <property type="match status" value="1"/>
</dbReference>
<dbReference type="AlphaFoldDB" id="A0A2P5P7A9"/>
<organism evidence="2 3">
    <name type="scientific">Dehalogenimonas etheniformans</name>
    <dbReference type="NCBI Taxonomy" id="1536648"/>
    <lineage>
        <taxon>Bacteria</taxon>
        <taxon>Bacillati</taxon>
        <taxon>Chloroflexota</taxon>
        <taxon>Dehalococcoidia</taxon>
        <taxon>Dehalococcoidales</taxon>
        <taxon>Dehalococcoidaceae</taxon>
        <taxon>Dehalogenimonas</taxon>
    </lineage>
</organism>
<sequence>MPIYDYKCRACGCVSELLVSYTGKCADFSCTACGSSDLEKQQSIPVVLSRCNPGGKTCCGADDRSEAGCGSGGGGCCGGHH</sequence>
<proteinExistence type="predicted"/>
<protein>
    <submittedName>
        <fullName evidence="2">Zinc ribbon domain-containing protein</fullName>
    </submittedName>
</protein>
<dbReference type="Proteomes" id="UP000235653">
    <property type="component" value="Unassembled WGS sequence"/>
</dbReference>
<dbReference type="NCBIfam" id="TIGR02605">
    <property type="entry name" value="CxxC_CxxC_SSSS"/>
    <property type="match status" value="1"/>
</dbReference>
<evidence type="ECO:0000313" key="3">
    <source>
        <dbReference type="Proteomes" id="UP000235653"/>
    </source>
</evidence>
<gene>
    <name evidence="2" type="ORF">JP09_005155</name>
</gene>
<dbReference type="RefSeq" id="WP_102331189.1">
    <property type="nucleotide sequence ID" value="NZ_CP058566.2"/>
</dbReference>
<comment type="caution">
    <text evidence="2">The sequence shown here is derived from an EMBL/GenBank/DDBJ whole genome shotgun (WGS) entry which is preliminary data.</text>
</comment>
<accession>A0A2P5P7A9</accession>
<dbReference type="InterPro" id="IPR013429">
    <property type="entry name" value="Regulatory_FmdB_Zinc_ribbon"/>
</dbReference>
<reference evidence="2 3" key="1">
    <citation type="journal article" date="2017" name="ISME J.">
        <title>Grape pomace compost harbors organohalide-respiring Dehalogenimonas species with novel reductive dehalogenase genes.</title>
        <authorList>
            <person name="Yang Y."/>
            <person name="Higgins S.A."/>
            <person name="Yan J."/>
            <person name="Simsir B."/>
            <person name="Chourey K."/>
            <person name="Iyer R."/>
            <person name="Hettich R.L."/>
            <person name="Baldwin B."/>
            <person name="Ogles D.M."/>
            <person name="Loffler F.E."/>
        </authorList>
    </citation>
    <scope>NUCLEOTIDE SEQUENCE [LARGE SCALE GENOMIC DNA]</scope>
    <source>
        <strain evidence="2 3">GP</strain>
    </source>
</reference>
<dbReference type="SMART" id="SM00834">
    <property type="entry name" value="CxxC_CXXC_SSSS"/>
    <property type="match status" value="1"/>
</dbReference>
<evidence type="ECO:0000259" key="1">
    <source>
        <dbReference type="SMART" id="SM00834"/>
    </source>
</evidence>
<name>A0A2P5P7A9_9CHLR</name>
<dbReference type="EMBL" id="JQAN02000009">
    <property type="protein sequence ID" value="PPD58181.1"/>
    <property type="molecule type" value="Genomic_DNA"/>
</dbReference>
<feature type="domain" description="Putative regulatory protein FmdB zinc ribbon" evidence="1">
    <location>
        <begin position="1"/>
        <end position="43"/>
    </location>
</feature>
<keyword evidence="3" id="KW-1185">Reference proteome</keyword>